<dbReference type="RefSeq" id="WP_184172030.1">
    <property type="nucleotide sequence ID" value="NZ_JACHGF010000002.1"/>
</dbReference>
<organism evidence="2 3">
    <name type="scientific">Rhabdobacter roseus</name>
    <dbReference type="NCBI Taxonomy" id="1655419"/>
    <lineage>
        <taxon>Bacteria</taxon>
        <taxon>Pseudomonadati</taxon>
        <taxon>Bacteroidota</taxon>
        <taxon>Cytophagia</taxon>
        <taxon>Cytophagales</taxon>
        <taxon>Cytophagaceae</taxon>
        <taxon>Rhabdobacter</taxon>
    </lineage>
</organism>
<dbReference type="NCBIfam" id="TIGR02593">
    <property type="entry name" value="CRISPR_cas5"/>
    <property type="match status" value="1"/>
</dbReference>
<reference evidence="2 3" key="1">
    <citation type="submission" date="2020-08" db="EMBL/GenBank/DDBJ databases">
        <title>Genomic Encyclopedia of Type Strains, Phase IV (KMG-IV): sequencing the most valuable type-strain genomes for metagenomic binning, comparative biology and taxonomic classification.</title>
        <authorList>
            <person name="Goeker M."/>
        </authorList>
    </citation>
    <scope>NUCLEOTIDE SEQUENCE [LARGE SCALE GENOMIC DNA]</scope>
    <source>
        <strain evidence="2 3">DSM 105074</strain>
    </source>
</reference>
<evidence type="ECO:0000313" key="3">
    <source>
        <dbReference type="Proteomes" id="UP000557307"/>
    </source>
</evidence>
<dbReference type="InterPro" id="IPR013422">
    <property type="entry name" value="CRISPR-assoc_prot_Cas5_N"/>
</dbReference>
<evidence type="ECO:0000313" key="2">
    <source>
        <dbReference type="EMBL" id="MBB5283004.1"/>
    </source>
</evidence>
<name>A0A840THR1_9BACT</name>
<protein>
    <submittedName>
        <fullName evidence="2">CRISPR-associated protein Cas5h</fullName>
    </submittedName>
</protein>
<dbReference type="GO" id="GO:0051607">
    <property type="term" value="P:defense response to virus"/>
    <property type="evidence" value="ECO:0007669"/>
    <property type="project" value="UniProtKB-KW"/>
</dbReference>
<gene>
    <name evidence="2" type="ORF">HNQ92_001130</name>
</gene>
<dbReference type="Gene3D" id="3.30.70.2660">
    <property type="match status" value="1"/>
</dbReference>
<dbReference type="Proteomes" id="UP000557307">
    <property type="component" value="Unassembled WGS sequence"/>
</dbReference>
<dbReference type="EMBL" id="JACHGF010000002">
    <property type="protein sequence ID" value="MBB5283004.1"/>
    <property type="molecule type" value="Genomic_DNA"/>
</dbReference>
<evidence type="ECO:0000256" key="1">
    <source>
        <dbReference type="ARBA" id="ARBA00023118"/>
    </source>
</evidence>
<dbReference type="AlphaFoldDB" id="A0A840THR1"/>
<comment type="caution">
    <text evidence="2">The sequence shown here is derived from an EMBL/GenBank/DDBJ whole genome shotgun (WGS) entry which is preliminary data.</text>
</comment>
<keyword evidence="1" id="KW-0051">Antiviral defense</keyword>
<sequence length="254" mass="29797">MEKLVSIELKSDFGFFRKPDANNTVNLSYNMLHKPALLGIFGAIVGLEGYKEKGKPPQYYEVFKNLKIGIEPLGHEKGNFQKTVIKYSNTVGYANNGSTYLTEEATLIKPGYRVYALLDLEDDKQHLLYEYLKEGKAEYLPYFGKNEFAAWWEDFQEYDYQYIEKPLGDFRVRTLFLKQEVIKEQKTAPFLDFTSFWENETPFMYFERLPRDFNLTLFQYDLGDSVFTTFGLKQSANIDNLYHLTGSEYYVQLL</sequence>
<proteinExistence type="predicted"/>
<accession>A0A840THR1</accession>
<keyword evidence="3" id="KW-1185">Reference proteome</keyword>